<evidence type="ECO:0000256" key="1">
    <source>
        <dbReference type="ARBA" id="ARBA00004141"/>
    </source>
</evidence>
<evidence type="ECO:0000313" key="8">
    <source>
        <dbReference type="Proteomes" id="UP000235015"/>
    </source>
</evidence>
<evidence type="ECO:0000256" key="5">
    <source>
        <dbReference type="SAM" id="Phobius"/>
    </source>
</evidence>
<feature type="transmembrane region" description="Helical" evidence="5">
    <location>
        <begin position="40"/>
        <end position="59"/>
    </location>
</feature>
<protein>
    <submittedName>
        <fullName evidence="7">NnrU family protein</fullName>
    </submittedName>
</protein>
<comment type="subcellular location">
    <subcellularLocation>
        <location evidence="1">Membrane</location>
        <topology evidence="1">Multi-pass membrane protein</topology>
    </subcellularLocation>
</comment>
<evidence type="ECO:0000313" key="7">
    <source>
        <dbReference type="EMBL" id="PLX60687.1"/>
    </source>
</evidence>
<dbReference type="InterPro" id="IPR009915">
    <property type="entry name" value="NnrU_dom"/>
</dbReference>
<evidence type="ECO:0000256" key="2">
    <source>
        <dbReference type="ARBA" id="ARBA00022692"/>
    </source>
</evidence>
<dbReference type="STRING" id="1111735.GCA_000428045_02079"/>
<keyword evidence="4 5" id="KW-0472">Membrane</keyword>
<evidence type="ECO:0000259" key="6">
    <source>
        <dbReference type="Pfam" id="PF07298"/>
    </source>
</evidence>
<evidence type="ECO:0000256" key="3">
    <source>
        <dbReference type="ARBA" id="ARBA00022989"/>
    </source>
</evidence>
<feature type="domain" description="NnrU" evidence="6">
    <location>
        <begin position="3"/>
        <end position="188"/>
    </location>
</feature>
<feature type="transmembrane region" description="Helical" evidence="5">
    <location>
        <begin position="159"/>
        <end position="179"/>
    </location>
</feature>
<dbReference type="EMBL" id="PKUN01000023">
    <property type="protein sequence ID" value="PLX60687.1"/>
    <property type="molecule type" value="Genomic_DNA"/>
</dbReference>
<organism evidence="7 8">
    <name type="scientific">Sedimenticola selenatireducens</name>
    <dbReference type="NCBI Taxonomy" id="191960"/>
    <lineage>
        <taxon>Bacteria</taxon>
        <taxon>Pseudomonadati</taxon>
        <taxon>Pseudomonadota</taxon>
        <taxon>Gammaproteobacteria</taxon>
        <taxon>Chromatiales</taxon>
        <taxon>Sedimenticolaceae</taxon>
        <taxon>Sedimenticola</taxon>
    </lineage>
</organism>
<name>A0A2N6CU46_9GAMM</name>
<dbReference type="Pfam" id="PF07298">
    <property type="entry name" value="NnrU"/>
    <property type="match status" value="1"/>
</dbReference>
<evidence type="ECO:0000256" key="4">
    <source>
        <dbReference type="ARBA" id="ARBA00023136"/>
    </source>
</evidence>
<accession>A0A2N6CU46</accession>
<comment type="caution">
    <text evidence="7">The sequence shown here is derived from an EMBL/GenBank/DDBJ whole genome shotgun (WGS) entry which is preliminary data.</text>
</comment>
<gene>
    <name evidence="7" type="ORF">C0630_14680</name>
</gene>
<sequence>MTLLIAGLALFFISHSISIINEPWRNRMAAQLGETVWQGLYGLVALAGLVFIVWGYGLAQQTPVPLYTPPPWARSANLLLMLPVFPLLVATYFPGRIGAAVKHPMLLATLLWALAHLVVTGTLASLLLFGCFLIWAIADRLSMRQRVQRPLLGAPPSAWNDLIALLAGLALYVSFLFWLHGWLFGVAPIVQTF</sequence>
<proteinExistence type="predicted"/>
<keyword evidence="3 5" id="KW-1133">Transmembrane helix</keyword>
<dbReference type="RefSeq" id="WP_273440295.1">
    <property type="nucleotide sequence ID" value="NZ_PKUN01000023.1"/>
</dbReference>
<dbReference type="AlphaFoldDB" id="A0A2N6CU46"/>
<feature type="transmembrane region" description="Helical" evidence="5">
    <location>
        <begin position="71"/>
        <end position="93"/>
    </location>
</feature>
<dbReference type="Proteomes" id="UP000235015">
    <property type="component" value="Unassembled WGS sequence"/>
</dbReference>
<reference evidence="7 8" key="1">
    <citation type="submission" date="2017-11" db="EMBL/GenBank/DDBJ databases">
        <title>Genome-resolved metagenomics identifies genetic mobility, metabolic interactions, and unexpected diversity in perchlorate-reducing communities.</title>
        <authorList>
            <person name="Barnum T.P."/>
            <person name="Figueroa I.A."/>
            <person name="Carlstrom C.I."/>
            <person name="Lucas L.N."/>
            <person name="Engelbrektson A.L."/>
            <person name="Coates J.D."/>
        </authorList>
    </citation>
    <scope>NUCLEOTIDE SEQUENCE [LARGE SCALE GENOMIC DNA]</scope>
    <source>
        <strain evidence="7">BM301</strain>
    </source>
</reference>
<feature type="transmembrane region" description="Helical" evidence="5">
    <location>
        <begin position="113"/>
        <end position="138"/>
    </location>
</feature>
<dbReference type="GO" id="GO:0016020">
    <property type="term" value="C:membrane"/>
    <property type="evidence" value="ECO:0007669"/>
    <property type="project" value="UniProtKB-SubCell"/>
</dbReference>
<keyword evidence="2 5" id="KW-0812">Transmembrane</keyword>